<keyword evidence="1" id="KW-0732">Signal</keyword>
<sequence length="219" mass="23637">MNKKIIYLSVMLFSAMSFAQVKIGGTDGTPNKDAMLEIQSDNKGMLLPRVALTSLTSPAPLAEHVSGMVVYNTATGTGITPGLYHNNGVSWAKLVNENYGSVKFFYMPSIVFNTTTVATAQKRNLYAEYKAQFTNKVFIANPVTGGAVGTAVRPTFVKSTNAPDTIPNLPLATDLYYYVTDYDTTALANLSIDANGILTYDIIGTGTPYSFVNIVFVVK</sequence>
<dbReference type="EMBL" id="JAUFQU010000001">
    <property type="protein sequence ID" value="MDN3707552.1"/>
    <property type="molecule type" value="Genomic_DNA"/>
</dbReference>
<gene>
    <name evidence="2" type="ORF">QW060_10450</name>
</gene>
<comment type="caution">
    <text evidence="2">The sequence shown here is derived from an EMBL/GenBank/DDBJ whole genome shotgun (WGS) entry which is preliminary data.</text>
</comment>
<accession>A0ABT8CSR7</accession>
<keyword evidence="3" id="KW-1185">Reference proteome</keyword>
<organism evidence="2 3">
    <name type="scientific">Paenimyroides ceti</name>
    <dbReference type="NCBI Taxonomy" id="395087"/>
    <lineage>
        <taxon>Bacteria</taxon>
        <taxon>Pseudomonadati</taxon>
        <taxon>Bacteroidota</taxon>
        <taxon>Flavobacteriia</taxon>
        <taxon>Flavobacteriales</taxon>
        <taxon>Flavobacteriaceae</taxon>
        <taxon>Paenimyroides</taxon>
    </lineage>
</organism>
<evidence type="ECO:0000313" key="2">
    <source>
        <dbReference type="EMBL" id="MDN3707552.1"/>
    </source>
</evidence>
<dbReference type="RefSeq" id="WP_290363525.1">
    <property type="nucleotide sequence ID" value="NZ_JAUFQU010000001.1"/>
</dbReference>
<reference evidence="3" key="1">
    <citation type="journal article" date="2019" name="Int. J. Syst. Evol. Microbiol.">
        <title>The Global Catalogue of Microorganisms (GCM) 10K type strain sequencing project: providing services to taxonomists for standard genome sequencing and annotation.</title>
        <authorList>
            <consortium name="The Broad Institute Genomics Platform"/>
            <consortium name="The Broad Institute Genome Sequencing Center for Infectious Disease"/>
            <person name="Wu L."/>
            <person name="Ma J."/>
        </authorList>
    </citation>
    <scope>NUCLEOTIDE SEQUENCE [LARGE SCALE GENOMIC DNA]</scope>
    <source>
        <strain evidence="3">CECT 7184</strain>
    </source>
</reference>
<dbReference type="Proteomes" id="UP001242368">
    <property type="component" value="Unassembled WGS sequence"/>
</dbReference>
<evidence type="ECO:0000256" key="1">
    <source>
        <dbReference type="SAM" id="SignalP"/>
    </source>
</evidence>
<protein>
    <submittedName>
        <fullName evidence="2">Uncharacterized protein</fullName>
    </submittedName>
</protein>
<feature type="signal peptide" evidence="1">
    <location>
        <begin position="1"/>
        <end position="19"/>
    </location>
</feature>
<evidence type="ECO:0000313" key="3">
    <source>
        <dbReference type="Proteomes" id="UP001242368"/>
    </source>
</evidence>
<proteinExistence type="predicted"/>
<name>A0ABT8CSR7_9FLAO</name>
<feature type="chain" id="PRO_5047256818" evidence="1">
    <location>
        <begin position="20"/>
        <end position="219"/>
    </location>
</feature>